<evidence type="ECO:0000256" key="1">
    <source>
        <dbReference type="SAM" id="MobiDB-lite"/>
    </source>
</evidence>
<keyword evidence="2" id="KW-0732">Signal</keyword>
<feature type="signal peptide" evidence="2">
    <location>
        <begin position="1"/>
        <end position="37"/>
    </location>
</feature>
<evidence type="ECO:0000313" key="3">
    <source>
        <dbReference type="EMBL" id="GMS82371.1"/>
    </source>
</evidence>
<feature type="region of interest" description="Disordered" evidence="1">
    <location>
        <begin position="35"/>
        <end position="66"/>
    </location>
</feature>
<evidence type="ECO:0000256" key="2">
    <source>
        <dbReference type="SAM" id="SignalP"/>
    </source>
</evidence>
<protein>
    <submittedName>
        <fullName evidence="3">Uncharacterized protein</fullName>
    </submittedName>
</protein>
<dbReference type="Proteomes" id="UP001432027">
    <property type="component" value="Unassembled WGS sequence"/>
</dbReference>
<dbReference type="AlphaFoldDB" id="A0AAV5SS58"/>
<feature type="chain" id="PRO_5043966517" evidence="2">
    <location>
        <begin position="38"/>
        <end position="66"/>
    </location>
</feature>
<gene>
    <name evidence="3" type="ORF">PENTCL1PPCAC_4546</name>
</gene>
<dbReference type="EMBL" id="BTSX01000002">
    <property type="protein sequence ID" value="GMS82371.1"/>
    <property type="molecule type" value="Genomic_DNA"/>
</dbReference>
<evidence type="ECO:0000313" key="4">
    <source>
        <dbReference type="Proteomes" id="UP001432027"/>
    </source>
</evidence>
<reference evidence="3" key="1">
    <citation type="submission" date="2023-10" db="EMBL/GenBank/DDBJ databases">
        <title>Genome assembly of Pristionchus species.</title>
        <authorList>
            <person name="Yoshida K."/>
            <person name="Sommer R.J."/>
        </authorList>
    </citation>
    <scope>NUCLEOTIDE SEQUENCE</scope>
    <source>
        <strain evidence="3">RS0144</strain>
    </source>
</reference>
<keyword evidence="4" id="KW-1185">Reference proteome</keyword>
<comment type="caution">
    <text evidence="3">The sequence shown here is derived from an EMBL/GenBank/DDBJ whole genome shotgun (WGS) entry which is preliminary data.</text>
</comment>
<feature type="compositionally biased region" description="Polar residues" evidence="1">
    <location>
        <begin position="35"/>
        <end position="44"/>
    </location>
</feature>
<organism evidence="3 4">
    <name type="scientific">Pristionchus entomophagus</name>
    <dbReference type="NCBI Taxonomy" id="358040"/>
    <lineage>
        <taxon>Eukaryota</taxon>
        <taxon>Metazoa</taxon>
        <taxon>Ecdysozoa</taxon>
        <taxon>Nematoda</taxon>
        <taxon>Chromadorea</taxon>
        <taxon>Rhabditida</taxon>
        <taxon>Rhabditina</taxon>
        <taxon>Diplogasteromorpha</taxon>
        <taxon>Diplogasteroidea</taxon>
        <taxon>Neodiplogasteridae</taxon>
        <taxon>Pristionchus</taxon>
    </lineage>
</organism>
<feature type="compositionally biased region" description="Basic and acidic residues" evidence="1">
    <location>
        <begin position="46"/>
        <end position="66"/>
    </location>
</feature>
<accession>A0AAV5SS58</accession>
<name>A0AAV5SS58_9BILA</name>
<proteinExistence type="predicted"/>
<feature type="non-terminal residue" evidence="3">
    <location>
        <position position="1"/>
    </location>
</feature>
<sequence length="66" mass="7395">PGWITPSPFVSISTNHSVSLLLLIDLVVFMKVSPSTSEITPSPFESSEKKRRDSRDRRSVVFDCSK</sequence>